<dbReference type="AlphaFoldDB" id="A0AAN7TI42"/>
<feature type="domain" description="DUF6536" evidence="2">
    <location>
        <begin position="104"/>
        <end position="216"/>
    </location>
</feature>
<reference evidence="3" key="1">
    <citation type="submission" date="2023-08" db="EMBL/GenBank/DDBJ databases">
        <title>Black Yeasts Isolated from many extreme environments.</title>
        <authorList>
            <person name="Coleine C."/>
            <person name="Stajich J.E."/>
            <person name="Selbmann L."/>
        </authorList>
    </citation>
    <scope>NUCLEOTIDE SEQUENCE</scope>
    <source>
        <strain evidence="3">CCFEE 5401</strain>
    </source>
</reference>
<sequence>MADFSFRPSAANRPHEPYDGRDYGIRLSEVLSIELTPIPRARAPSYTAPNGLSDGNSTGVEGDRESLIKHHKGKLAPYEESIQPISSVPTTRSPRERRRKLQGWRFGVTCSAWIAFAVLVMNFILTIVAVAKFGSSDGVGTAFEGSCAVVNSWATWLHILINALSSILLSASNYTMQCLCSPTREEIDNAHAKGDWLDIGVASARNIFRIRWRRRYL</sequence>
<keyword evidence="1" id="KW-0812">Transmembrane</keyword>
<proteinExistence type="predicted"/>
<gene>
    <name evidence="3" type="ORF">LTR62_004262</name>
</gene>
<evidence type="ECO:0000313" key="3">
    <source>
        <dbReference type="EMBL" id="KAK5112505.1"/>
    </source>
</evidence>
<protein>
    <recommendedName>
        <fullName evidence="2">DUF6536 domain-containing protein</fullName>
    </recommendedName>
</protein>
<comment type="caution">
    <text evidence="3">The sequence shown here is derived from an EMBL/GenBank/DDBJ whole genome shotgun (WGS) entry which is preliminary data.</text>
</comment>
<keyword evidence="1" id="KW-1133">Transmembrane helix</keyword>
<feature type="transmembrane region" description="Helical" evidence="1">
    <location>
        <begin position="106"/>
        <end position="133"/>
    </location>
</feature>
<evidence type="ECO:0000256" key="1">
    <source>
        <dbReference type="SAM" id="Phobius"/>
    </source>
</evidence>
<dbReference type="InterPro" id="IPR046623">
    <property type="entry name" value="DUF6536"/>
</dbReference>
<organism evidence="3 4">
    <name type="scientific">Meristemomyces frigidus</name>
    <dbReference type="NCBI Taxonomy" id="1508187"/>
    <lineage>
        <taxon>Eukaryota</taxon>
        <taxon>Fungi</taxon>
        <taxon>Dikarya</taxon>
        <taxon>Ascomycota</taxon>
        <taxon>Pezizomycotina</taxon>
        <taxon>Dothideomycetes</taxon>
        <taxon>Dothideomycetidae</taxon>
        <taxon>Mycosphaerellales</taxon>
        <taxon>Teratosphaeriaceae</taxon>
        <taxon>Meristemomyces</taxon>
    </lineage>
</organism>
<dbReference type="Pfam" id="PF20163">
    <property type="entry name" value="DUF6536"/>
    <property type="match status" value="1"/>
</dbReference>
<dbReference type="PANTHER" id="PTHR35395:SF1">
    <property type="entry name" value="DUF6536 DOMAIN-CONTAINING PROTEIN"/>
    <property type="match status" value="1"/>
</dbReference>
<dbReference type="PANTHER" id="PTHR35395">
    <property type="entry name" value="DUF6536 DOMAIN-CONTAINING PROTEIN"/>
    <property type="match status" value="1"/>
</dbReference>
<evidence type="ECO:0000313" key="4">
    <source>
        <dbReference type="Proteomes" id="UP001310890"/>
    </source>
</evidence>
<dbReference type="Proteomes" id="UP001310890">
    <property type="component" value="Unassembled WGS sequence"/>
</dbReference>
<evidence type="ECO:0000259" key="2">
    <source>
        <dbReference type="Pfam" id="PF20163"/>
    </source>
</evidence>
<dbReference type="EMBL" id="JAVRRL010000030">
    <property type="protein sequence ID" value="KAK5112505.1"/>
    <property type="molecule type" value="Genomic_DNA"/>
</dbReference>
<feature type="transmembrane region" description="Helical" evidence="1">
    <location>
        <begin position="153"/>
        <end position="174"/>
    </location>
</feature>
<accession>A0AAN7TI42</accession>
<keyword evidence="1" id="KW-0472">Membrane</keyword>
<name>A0AAN7TI42_9PEZI</name>